<dbReference type="GO" id="GO:0007165">
    <property type="term" value="P:signal transduction"/>
    <property type="evidence" value="ECO:0007669"/>
    <property type="project" value="UniProtKB-KW"/>
</dbReference>
<evidence type="ECO:0000313" key="9">
    <source>
        <dbReference type="EnsemblMetazoa" id="NP_001177443"/>
    </source>
</evidence>
<reference evidence="9" key="1">
    <citation type="submission" date="2021-01" db="UniProtKB">
        <authorList>
            <consortium name="EnsemblMetazoa"/>
        </authorList>
    </citation>
    <scope>IDENTIFICATION</scope>
</reference>
<feature type="transmembrane region" description="Helical" evidence="8">
    <location>
        <begin position="176"/>
        <end position="198"/>
    </location>
</feature>
<dbReference type="Pfam" id="PF08395">
    <property type="entry name" value="7tm_7"/>
    <property type="match status" value="1"/>
</dbReference>
<dbReference type="EnsemblMetazoa" id="NM_001190514">
    <property type="protein sequence ID" value="NP_001177443"/>
    <property type="gene ID" value="GeneID_100463010"/>
</dbReference>
<dbReference type="GO" id="GO:0008049">
    <property type="term" value="P:male courtship behavior"/>
    <property type="evidence" value="ECO:0007669"/>
    <property type="project" value="TreeGrafter"/>
</dbReference>
<accession>A0A7M6UW43</accession>
<name>A0A7M6UW43_NASVI</name>
<dbReference type="PANTHER" id="PTHR21143:SF104">
    <property type="entry name" value="GUSTATORY RECEPTOR 8A-RELATED"/>
    <property type="match status" value="1"/>
</dbReference>
<dbReference type="GeneID" id="100463010"/>
<comment type="function">
    <text evidence="8">Gustatory receptor which mediates acceptance or avoidance behavior, depending on its substrates.</text>
</comment>
<evidence type="ECO:0000256" key="6">
    <source>
        <dbReference type="ARBA" id="ARBA00023170"/>
    </source>
</evidence>
<dbReference type="FunCoup" id="A0A7M6UW43">
    <property type="interactions" value="27"/>
</dbReference>
<feature type="transmembrane region" description="Helical" evidence="8">
    <location>
        <begin position="264"/>
        <end position="289"/>
    </location>
</feature>
<keyword evidence="3 8" id="KW-0812">Transmembrane</keyword>
<comment type="subcellular location">
    <subcellularLocation>
        <location evidence="1 8">Cell membrane</location>
        <topology evidence="1 8">Multi-pass membrane protein</topology>
    </subcellularLocation>
</comment>
<evidence type="ECO:0000256" key="7">
    <source>
        <dbReference type="ARBA" id="ARBA00023224"/>
    </source>
</evidence>
<feature type="transmembrane region" description="Helical" evidence="8">
    <location>
        <begin position="55"/>
        <end position="74"/>
    </location>
</feature>
<proteinExistence type="inferred from homology"/>
<evidence type="ECO:0000256" key="5">
    <source>
        <dbReference type="ARBA" id="ARBA00023136"/>
    </source>
</evidence>
<keyword evidence="7 8" id="KW-0807">Transducer</keyword>
<protein>
    <recommendedName>
        <fullName evidence="8">Gustatory receptor</fullName>
    </recommendedName>
</protein>
<keyword evidence="6 8" id="KW-0675">Receptor</keyword>
<dbReference type="CTD" id="111500314"/>
<feature type="transmembrane region" description="Helical" evidence="8">
    <location>
        <begin position="152"/>
        <end position="170"/>
    </location>
</feature>
<dbReference type="GO" id="GO:0005886">
    <property type="term" value="C:plasma membrane"/>
    <property type="evidence" value="ECO:0007669"/>
    <property type="project" value="UniProtKB-SubCell"/>
</dbReference>
<evidence type="ECO:0000256" key="1">
    <source>
        <dbReference type="ARBA" id="ARBA00004651"/>
    </source>
</evidence>
<keyword evidence="5 8" id="KW-0472">Membrane</keyword>
<evidence type="ECO:0000256" key="4">
    <source>
        <dbReference type="ARBA" id="ARBA00022989"/>
    </source>
</evidence>
<evidence type="ECO:0000313" key="10">
    <source>
        <dbReference type="Proteomes" id="UP000002358"/>
    </source>
</evidence>
<dbReference type="GO" id="GO:0043025">
    <property type="term" value="C:neuronal cell body"/>
    <property type="evidence" value="ECO:0007669"/>
    <property type="project" value="TreeGrafter"/>
</dbReference>
<dbReference type="InParanoid" id="A0A7M6UW43"/>
<comment type="caution">
    <text evidence="8">Lacks conserved residue(s) required for the propagation of feature annotation.</text>
</comment>
<evidence type="ECO:0000256" key="2">
    <source>
        <dbReference type="ARBA" id="ARBA00022475"/>
    </source>
</evidence>
<dbReference type="SMR" id="A0A7M6UW43"/>
<dbReference type="GO" id="GO:0030425">
    <property type="term" value="C:dendrite"/>
    <property type="evidence" value="ECO:0007669"/>
    <property type="project" value="TreeGrafter"/>
</dbReference>
<feature type="transmembrane region" description="Helical" evidence="8">
    <location>
        <begin position="94"/>
        <end position="112"/>
    </location>
</feature>
<sequence>MICKPHYTSDFFFLKCLFYWFKIFGTSPMGIDFTSAVKSNDVPQDVHFVFSKLGILHNAILVCLAIIPSCVTIKEAYHTEYTDRLQLERVIDTVHAVATIMTFYFILINVCINQKRAVAIANQLNSIYSQSTSLFSKSKIRPNRAFRSVKKIVSIHMVLMLLLCLFAFTFVHQNLIYHLFINFTNVTIYVMALQYSLVLKLLQHLYRSLNADLRSFLITRDRRDPSSISLPIDELQCRLMQVYEIHASVSRVSQDVCDFYSLPLFFLFAIAFFTLVLFFYYFMLVLLLMNKMIDYGFVLPFFLTLLGLTILAISTLARIAGGTVKESNITREIVSESIMNQRNQPISGQLRDFLHYLQQKNAKFTVFDLFPINESLLMSIASSISTYLVILLQFKESNSTQQTAPSSAT</sequence>
<keyword evidence="2 8" id="KW-1003">Cell membrane</keyword>
<dbReference type="RefSeq" id="NP_001177443.1">
    <property type="nucleotide sequence ID" value="NM_001190514.1"/>
</dbReference>
<dbReference type="GO" id="GO:0050909">
    <property type="term" value="P:sensory perception of taste"/>
    <property type="evidence" value="ECO:0007669"/>
    <property type="project" value="InterPro"/>
</dbReference>
<feature type="transmembrane region" description="Helical" evidence="8">
    <location>
        <begin position="295"/>
        <end position="317"/>
    </location>
</feature>
<evidence type="ECO:0000256" key="8">
    <source>
        <dbReference type="RuleBase" id="RU363108"/>
    </source>
</evidence>
<comment type="similarity">
    <text evidence="8">Belongs to the insect chemoreceptor superfamily. Gustatory receptor (GR) family.</text>
</comment>
<keyword evidence="10" id="KW-1185">Reference proteome</keyword>
<dbReference type="OrthoDB" id="7477935at2759"/>
<dbReference type="KEGG" id="nvi:100463010"/>
<dbReference type="InterPro" id="IPR013604">
    <property type="entry name" value="7TM_chemorcpt"/>
</dbReference>
<dbReference type="GO" id="GO:0030424">
    <property type="term" value="C:axon"/>
    <property type="evidence" value="ECO:0007669"/>
    <property type="project" value="TreeGrafter"/>
</dbReference>
<dbReference type="Proteomes" id="UP000002358">
    <property type="component" value="Chromosome 4"/>
</dbReference>
<keyword evidence="4 8" id="KW-1133">Transmembrane helix</keyword>
<organism evidence="9 10">
    <name type="scientific">Nasonia vitripennis</name>
    <name type="common">Parasitic wasp</name>
    <dbReference type="NCBI Taxonomy" id="7425"/>
    <lineage>
        <taxon>Eukaryota</taxon>
        <taxon>Metazoa</taxon>
        <taxon>Ecdysozoa</taxon>
        <taxon>Arthropoda</taxon>
        <taxon>Hexapoda</taxon>
        <taxon>Insecta</taxon>
        <taxon>Pterygota</taxon>
        <taxon>Neoptera</taxon>
        <taxon>Endopterygota</taxon>
        <taxon>Hymenoptera</taxon>
        <taxon>Apocrita</taxon>
        <taxon>Proctotrupomorpha</taxon>
        <taxon>Chalcidoidea</taxon>
        <taxon>Pteromalidae</taxon>
        <taxon>Pteromalinae</taxon>
        <taxon>Nasonia</taxon>
    </lineage>
</organism>
<dbReference type="PANTHER" id="PTHR21143">
    <property type="entry name" value="INVERTEBRATE GUSTATORY RECEPTOR"/>
    <property type="match status" value="1"/>
</dbReference>
<evidence type="ECO:0000256" key="3">
    <source>
        <dbReference type="ARBA" id="ARBA00022692"/>
    </source>
</evidence>
<dbReference type="GO" id="GO:0007635">
    <property type="term" value="P:chemosensory behavior"/>
    <property type="evidence" value="ECO:0007669"/>
    <property type="project" value="TreeGrafter"/>
</dbReference>
<dbReference type="AlphaFoldDB" id="A0A7M6UW43"/>